<keyword evidence="1" id="KW-0472">Membrane</keyword>
<keyword evidence="1" id="KW-1133">Transmembrane helix</keyword>
<keyword evidence="1" id="KW-0812">Transmembrane</keyword>
<dbReference type="Proteomes" id="UP000005408">
    <property type="component" value="Unassembled WGS sequence"/>
</dbReference>
<evidence type="ECO:0000256" key="1">
    <source>
        <dbReference type="SAM" id="Phobius"/>
    </source>
</evidence>
<dbReference type="AlphaFoldDB" id="A0A8W8HYT7"/>
<dbReference type="EnsemblMetazoa" id="G11615.1">
    <property type="protein sequence ID" value="G11615.1:cds"/>
    <property type="gene ID" value="G11615"/>
</dbReference>
<sequence length="78" mass="8489">MQYYQPAYLKTSYVQPSYLGYGNTGSGLNLFNGSDAGSIIPIVIIFLLLAFFAPLLIGSLASSNEALWDSVDSVDYKK</sequence>
<proteinExistence type="predicted"/>
<feature type="transmembrane region" description="Helical" evidence="1">
    <location>
        <begin position="38"/>
        <end position="57"/>
    </location>
</feature>
<keyword evidence="3" id="KW-1185">Reference proteome</keyword>
<name>A0A8W8HYT7_MAGGI</name>
<evidence type="ECO:0000313" key="2">
    <source>
        <dbReference type="EnsemblMetazoa" id="G11615.1:cds"/>
    </source>
</evidence>
<protein>
    <submittedName>
        <fullName evidence="2">Uncharacterized protein</fullName>
    </submittedName>
</protein>
<accession>A0A8W8HYT7</accession>
<evidence type="ECO:0000313" key="3">
    <source>
        <dbReference type="Proteomes" id="UP000005408"/>
    </source>
</evidence>
<organism evidence="2 3">
    <name type="scientific">Magallana gigas</name>
    <name type="common">Pacific oyster</name>
    <name type="synonym">Crassostrea gigas</name>
    <dbReference type="NCBI Taxonomy" id="29159"/>
    <lineage>
        <taxon>Eukaryota</taxon>
        <taxon>Metazoa</taxon>
        <taxon>Spiralia</taxon>
        <taxon>Lophotrochozoa</taxon>
        <taxon>Mollusca</taxon>
        <taxon>Bivalvia</taxon>
        <taxon>Autobranchia</taxon>
        <taxon>Pteriomorphia</taxon>
        <taxon>Ostreida</taxon>
        <taxon>Ostreoidea</taxon>
        <taxon>Ostreidae</taxon>
        <taxon>Magallana</taxon>
    </lineage>
</organism>
<reference evidence="2" key="1">
    <citation type="submission" date="2022-08" db="UniProtKB">
        <authorList>
            <consortium name="EnsemblMetazoa"/>
        </authorList>
    </citation>
    <scope>IDENTIFICATION</scope>
    <source>
        <strain evidence="2">05x7-T-G4-1.051#20</strain>
    </source>
</reference>